<name>Q167M2_ROSDO</name>
<evidence type="ECO:0008006" key="3">
    <source>
        <dbReference type="Google" id="ProtNLM"/>
    </source>
</evidence>
<evidence type="ECO:0000313" key="1">
    <source>
        <dbReference type="EMBL" id="ABG31821.1"/>
    </source>
</evidence>
<dbReference type="eggNOG" id="ENOG5032Z4E">
    <property type="taxonomic scope" value="Bacteria"/>
</dbReference>
<dbReference type="HOGENOM" id="CLU_1561714_0_0_5"/>
<dbReference type="STRING" id="375451.RD1_2231"/>
<dbReference type="AlphaFoldDB" id="Q167M2"/>
<protein>
    <recommendedName>
        <fullName evidence="3">Helix-turn-helix domain-containing protein</fullName>
    </recommendedName>
</protein>
<proteinExistence type="predicted"/>
<reference evidence="1 2" key="1">
    <citation type="journal article" date="2007" name="J. Bacteriol.">
        <title>The complete genome sequence of Roseobacter denitrificans reveals a mixotrophic rather than photosynthetic metabolism.</title>
        <authorList>
            <person name="Swingley W.D."/>
            <person name="Sadekar S."/>
            <person name="Mastrian S.D."/>
            <person name="Matthies H.J."/>
            <person name="Hao J."/>
            <person name="Ramos H."/>
            <person name="Acharya C.R."/>
            <person name="Conrad A.L."/>
            <person name="Taylor H.L."/>
            <person name="Dejesa L.C."/>
            <person name="Shah M.K."/>
            <person name="O'huallachain M.E."/>
            <person name="Lince M.T."/>
            <person name="Blankenship R.E."/>
            <person name="Beatty J.T."/>
            <person name="Touchman J.W."/>
        </authorList>
    </citation>
    <scope>NUCLEOTIDE SEQUENCE [LARGE SCALE GENOMIC DNA]</scope>
    <source>
        <strain evidence="2">ATCC 33942 / OCh 114</strain>
    </source>
</reference>
<dbReference type="EMBL" id="CP000362">
    <property type="protein sequence ID" value="ABG31821.1"/>
    <property type="molecule type" value="Genomic_DNA"/>
</dbReference>
<sequence>MVAFPSLKNLVPAQRFGRLKTSAHFLKVTLMAKYPNPMLVKASRTYDVIEAANALGRTPATIRHWIKDGLEIMASRKPYLILGQAIRDYIKAKSASRKRPLAPDEIYCLSCKAGRTPLAMSVTLSAQTSKTSRINGLCGTCGAPMSRIISAKDEPLFFQVFGFKRKRARRD</sequence>
<dbReference type="Proteomes" id="UP000007029">
    <property type="component" value="Chromosome"/>
</dbReference>
<organism evidence="1 2">
    <name type="scientific">Roseobacter denitrificans (strain ATCC 33942 / OCh 114)</name>
    <name type="common">Erythrobacter sp. (strain OCh 114)</name>
    <name type="synonym">Roseobacter denitrificans</name>
    <dbReference type="NCBI Taxonomy" id="375451"/>
    <lineage>
        <taxon>Bacteria</taxon>
        <taxon>Pseudomonadati</taxon>
        <taxon>Pseudomonadota</taxon>
        <taxon>Alphaproteobacteria</taxon>
        <taxon>Rhodobacterales</taxon>
        <taxon>Roseobacteraceae</taxon>
        <taxon>Roseobacter</taxon>
    </lineage>
</organism>
<keyword evidence="2" id="KW-1185">Reference proteome</keyword>
<dbReference type="RefSeq" id="WP_011568438.1">
    <property type="nucleotide sequence ID" value="NC_008209.1"/>
</dbReference>
<evidence type="ECO:0000313" key="2">
    <source>
        <dbReference type="Proteomes" id="UP000007029"/>
    </source>
</evidence>
<dbReference type="KEGG" id="rde:RD1_2231"/>
<gene>
    <name evidence="1" type="ordered locus">RD1_2231</name>
</gene>
<accession>Q167M2</accession>